<feature type="region of interest" description="Disordered" evidence="8">
    <location>
        <begin position="101"/>
        <end position="133"/>
    </location>
</feature>
<feature type="domain" description="C2H2-type" evidence="9">
    <location>
        <begin position="493"/>
        <end position="521"/>
    </location>
</feature>
<feature type="region of interest" description="Disordered" evidence="8">
    <location>
        <begin position="173"/>
        <end position="353"/>
    </location>
</feature>
<feature type="compositionally biased region" description="Pro residues" evidence="8">
    <location>
        <begin position="46"/>
        <end position="62"/>
    </location>
</feature>
<evidence type="ECO:0000256" key="3">
    <source>
        <dbReference type="ARBA" id="ARBA00022737"/>
    </source>
</evidence>
<reference evidence="10" key="1">
    <citation type="journal article" date="2020" name="Stud. Mycol.">
        <title>101 Dothideomycetes genomes: a test case for predicting lifestyles and emergence of pathogens.</title>
        <authorList>
            <person name="Haridas S."/>
            <person name="Albert R."/>
            <person name="Binder M."/>
            <person name="Bloem J."/>
            <person name="Labutti K."/>
            <person name="Salamov A."/>
            <person name="Andreopoulos B."/>
            <person name="Baker S."/>
            <person name="Barry K."/>
            <person name="Bills G."/>
            <person name="Bluhm B."/>
            <person name="Cannon C."/>
            <person name="Castanera R."/>
            <person name="Culley D."/>
            <person name="Daum C."/>
            <person name="Ezra D."/>
            <person name="Gonzalez J."/>
            <person name="Henrissat B."/>
            <person name="Kuo A."/>
            <person name="Liang C."/>
            <person name="Lipzen A."/>
            <person name="Lutzoni F."/>
            <person name="Magnuson J."/>
            <person name="Mondo S."/>
            <person name="Nolan M."/>
            <person name="Ohm R."/>
            <person name="Pangilinan J."/>
            <person name="Park H.-J."/>
            <person name="Ramirez L."/>
            <person name="Alfaro M."/>
            <person name="Sun H."/>
            <person name="Tritt A."/>
            <person name="Yoshinaga Y."/>
            <person name="Zwiers L.-H."/>
            <person name="Turgeon B."/>
            <person name="Goodwin S."/>
            <person name="Spatafora J."/>
            <person name="Crous P."/>
            <person name="Grigoriev I."/>
        </authorList>
    </citation>
    <scope>NUCLEOTIDE SEQUENCE</scope>
    <source>
        <strain evidence="10">CBS 115976</strain>
    </source>
</reference>
<evidence type="ECO:0000256" key="1">
    <source>
        <dbReference type="ARBA" id="ARBA00004123"/>
    </source>
</evidence>
<evidence type="ECO:0000256" key="7">
    <source>
        <dbReference type="PROSITE-ProRule" id="PRU00042"/>
    </source>
</evidence>
<feature type="region of interest" description="Disordered" evidence="8">
    <location>
        <begin position="400"/>
        <end position="445"/>
    </location>
</feature>
<accession>A0A6A6UMB9</accession>
<organism evidence="10 11">
    <name type="scientific">Microthyrium microscopicum</name>
    <dbReference type="NCBI Taxonomy" id="703497"/>
    <lineage>
        <taxon>Eukaryota</taxon>
        <taxon>Fungi</taxon>
        <taxon>Dikarya</taxon>
        <taxon>Ascomycota</taxon>
        <taxon>Pezizomycotina</taxon>
        <taxon>Dothideomycetes</taxon>
        <taxon>Dothideomycetes incertae sedis</taxon>
        <taxon>Microthyriales</taxon>
        <taxon>Microthyriaceae</taxon>
        <taxon>Microthyrium</taxon>
    </lineage>
</organism>
<keyword evidence="11" id="KW-1185">Reference proteome</keyword>
<dbReference type="Pfam" id="PF24537">
    <property type="entry name" value="zf-C2H2_fungi"/>
    <property type="match status" value="1"/>
</dbReference>
<gene>
    <name evidence="10" type="ORF">BT63DRAFT_450673</name>
</gene>
<evidence type="ECO:0000256" key="4">
    <source>
        <dbReference type="ARBA" id="ARBA00022771"/>
    </source>
</evidence>
<dbReference type="Proteomes" id="UP000799302">
    <property type="component" value="Unassembled WGS sequence"/>
</dbReference>
<feature type="compositionally biased region" description="Polar residues" evidence="8">
    <location>
        <begin position="1"/>
        <end position="21"/>
    </location>
</feature>
<dbReference type="Gene3D" id="3.30.160.60">
    <property type="entry name" value="Classic Zinc Finger"/>
    <property type="match status" value="1"/>
</dbReference>
<dbReference type="PANTHER" id="PTHR16515:SF49">
    <property type="entry name" value="GASTRULA ZINC FINGER PROTEIN XLCGF49.1-LIKE-RELATED"/>
    <property type="match status" value="1"/>
</dbReference>
<dbReference type="InterPro" id="IPR013087">
    <property type="entry name" value="Znf_C2H2_type"/>
</dbReference>
<keyword evidence="2" id="KW-0479">Metal-binding</keyword>
<dbReference type="SMART" id="SM00355">
    <property type="entry name" value="ZnF_C2H2"/>
    <property type="match status" value="2"/>
</dbReference>
<dbReference type="AlphaFoldDB" id="A0A6A6UMB9"/>
<comment type="subcellular location">
    <subcellularLocation>
        <location evidence="1">Nucleus</location>
    </subcellularLocation>
</comment>
<dbReference type="SUPFAM" id="SSF57667">
    <property type="entry name" value="beta-beta-alpha zinc fingers"/>
    <property type="match status" value="1"/>
</dbReference>
<sequence length="650" mass="72534">MWPNQTTQTPAIRISASTTTSHQHHGLGPDSLSPPSRNKLSSALPMPIPSPRDDIPPPLPPPRYIDALNKGRDPGWQWANGVIQPDATPEYETDTRYHTLPLRPEISRTRSENPRDSHLRHYPSQSLPNPLGGRLNLLERLEGKDEEGAVRPNLARLQSENQLSLRTLHSSAQQFDRQQLSKLDGPSRPTSSSLPNSLPSPRDLSHARRTGNTLKPLRVPDYRHGGPDSPLMRWPGSSPSALSSTTASGVRSPLFESSSIDYTRSPPYNRLVPSDGGEDRHSPYIHRNSVEHSSVFSEPDMPAEESGMKNLHLHDRTPIAEEGSSFNRKRRAPSPTLESSRDSRSSGNHNDLYHKRSMQVLNSNRSPSARLPPIGSTSTASSLAQSAASHWNNSIASSATSYNSERISPSALSPSAESEYPRLPPLSAGGDQSASDNRANSQWRSDKWEIERQNTLLLSMNAAGLYACECCLKKPRRFRTLDELRQHESEKQYQCQYCSNRFKNKNEAERHQNSLHLRKYSWSCAALSNPRQAFHQNPARAEISDVCGYCGKEFQNPSDWHARNEHLVTEHKFGECNQHKKFFRADHFRQHLKHSHGAASGKWTGQLEAICIKDEPLPALRGPPQLVGQSNNVLPPISMVGEDPAPPVLR</sequence>
<evidence type="ECO:0000259" key="9">
    <source>
        <dbReference type="PROSITE" id="PS50157"/>
    </source>
</evidence>
<evidence type="ECO:0000256" key="8">
    <source>
        <dbReference type="SAM" id="MobiDB-lite"/>
    </source>
</evidence>
<keyword evidence="5" id="KW-0862">Zinc</keyword>
<feature type="compositionally biased region" description="Low complexity" evidence="8">
    <location>
        <begin position="186"/>
        <end position="202"/>
    </location>
</feature>
<protein>
    <recommendedName>
        <fullName evidence="9">C2H2-type domain-containing protein</fullName>
    </recommendedName>
</protein>
<feature type="compositionally biased region" description="Low complexity" evidence="8">
    <location>
        <begin position="235"/>
        <end position="249"/>
    </location>
</feature>
<dbReference type="GO" id="GO:0008270">
    <property type="term" value="F:zinc ion binding"/>
    <property type="evidence" value="ECO:0007669"/>
    <property type="project" value="UniProtKB-KW"/>
</dbReference>
<feature type="compositionally biased region" description="Low complexity" evidence="8">
    <location>
        <begin position="408"/>
        <end position="418"/>
    </location>
</feature>
<dbReference type="InterPro" id="IPR057026">
    <property type="entry name" value="Znf-C2H2_ascomycetes"/>
</dbReference>
<keyword evidence="3" id="KW-0677">Repeat</keyword>
<dbReference type="PROSITE" id="PS00028">
    <property type="entry name" value="ZINC_FINGER_C2H2_1"/>
    <property type="match status" value="1"/>
</dbReference>
<evidence type="ECO:0000256" key="5">
    <source>
        <dbReference type="ARBA" id="ARBA00022833"/>
    </source>
</evidence>
<name>A0A6A6UMB9_9PEZI</name>
<dbReference type="InterPro" id="IPR036236">
    <property type="entry name" value="Znf_C2H2_sf"/>
</dbReference>
<dbReference type="OrthoDB" id="3524154at2759"/>
<feature type="compositionally biased region" description="Polar residues" evidence="8">
    <location>
        <begin position="430"/>
        <end position="443"/>
    </location>
</feature>
<keyword evidence="6" id="KW-0539">Nucleus</keyword>
<proteinExistence type="predicted"/>
<dbReference type="PROSITE" id="PS50157">
    <property type="entry name" value="ZINC_FINGER_C2H2_2"/>
    <property type="match status" value="1"/>
</dbReference>
<evidence type="ECO:0000313" key="11">
    <source>
        <dbReference type="Proteomes" id="UP000799302"/>
    </source>
</evidence>
<feature type="compositionally biased region" description="Basic and acidic residues" evidence="8">
    <location>
        <begin position="105"/>
        <end position="119"/>
    </location>
</feature>
<dbReference type="EMBL" id="MU004231">
    <property type="protein sequence ID" value="KAF2672651.1"/>
    <property type="molecule type" value="Genomic_DNA"/>
</dbReference>
<keyword evidence="4 7" id="KW-0863">Zinc-finger</keyword>
<dbReference type="InterPro" id="IPR050331">
    <property type="entry name" value="Zinc_finger"/>
</dbReference>
<evidence type="ECO:0000313" key="10">
    <source>
        <dbReference type="EMBL" id="KAF2672651.1"/>
    </source>
</evidence>
<feature type="region of interest" description="Disordered" evidence="8">
    <location>
        <begin position="1"/>
        <end position="62"/>
    </location>
</feature>
<dbReference type="GO" id="GO:0005634">
    <property type="term" value="C:nucleus"/>
    <property type="evidence" value="ECO:0007669"/>
    <property type="project" value="UniProtKB-SubCell"/>
</dbReference>
<dbReference type="PANTHER" id="PTHR16515">
    <property type="entry name" value="PR DOMAIN ZINC FINGER PROTEIN"/>
    <property type="match status" value="1"/>
</dbReference>
<evidence type="ECO:0000256" key="6">
    <source>
        <dbReference type="ARBA" id="ARBA00023242"/>
    </source>
</evidence>
<evidence type="ECO:0000256" key="2">
    <source>
        <dbReference type="ARBA" id="ARBA00022723"/>
    </source>
</evidence>